<gene>
    <name evidence="3" type="ORF">ACFSUN_06850</name>
</gene>
<feature type="compositionally biased region" description="Acidic residues" evidence="1">
    <location>
        <begin position="24"/>
        <end position="47"/>
    </location>
</feature>
<proteinExistence type="predicted"/>
<dbReference type="PROSITE" id="PS51257">
    <property type="entry name" value="PROKAR_LIPOPROTEIN"/>
    <property type="match status" value="1"/>
</dbReference>
<keyword evidence="4" id="KW-1185">Reference proteome</keyword>
<feature type="signal peptide" evidence="2">
    <location>
        <begin position="1"/>
        <end position="23"/>
    </location>
</feature>
<dbReference type="Proteomes" id="UP001597451">
    <property type="component" value="Unassembled WGS sequence"/>
</dbReference>
<reference evidence="4" key="1">
    <citation type="journal article" date="2019" name="Int. J. Syst. Evol. Microbiol.">
        <title>The Global Catalogue of Microorganisms (GCM) 10K type strain sequencing project: providing services to taxonomists for standard genome sequencing and annotation.</title>
        <authorList>
            <consortium name="The Broad Institute Genomics Platform"/>
            <consortium name="The Broad Institute Genome Sequencing Center for Infectious Disease"/>
            <person name="Wu L."/>
            <person name="Ma J."/>
        </authorList>
    </citation>
    <scope>NUCLEOTIDE SEQUENCE [LARGE SCALE GENOMIC DNA]</scope>
    <source>
        <strain evidence="4">TISTR 1858</strain>
    </source>
</reference>
<evidence type="ECO:0000313" key="4">
    <source>
        <dbReference type="Proteomes" id="UP001597451"/>
    </source>
</evidence>
<sequence>MKISKFKWLCLIGCMTLALVACSEDEQESSANETTDEQNDEVVEEETTGGANNEEAADTDTSEETSNSNSTAPEDQGAMEGWFEGEIEIAGNTVTATGTTNLLPESELTLVTDPLEGTVIGSNSSDGVVEEDGTFHVEKDIPENAEGFINLELKFESAYQEEEISSHYADNLAGSFSRTSTDINNDVVSKKFSFKEIVSINEGDQTIDIMEPSWEAKDDLGNTNVKVDASVSREGDHLVVELNSNLVDGTYVSGKPVIPGYIATGFMAFTHTNPDGSALLYIKNPEKDDRIEDLEEFEILIEMDPGRHENGPHVNEAYGENGEKLEGELVKELDDKKVIEKKISVTAE</sequence>
<feature type="chain" id="PRO_5047384307" evidence="2">
    <location>
        <begin position="24"/>
        <end position="348"/>
    </location>
</feature>
<name>A0ABW5PYV6_9BACI</name>
<accession>A0ABW5PYV6</accession>
<evidence type="ECO:0000313" key="3">
    <source>
        <dbReference type="EMBL" id="MFD2628504.1"/>
    </source>
</evidence>
<organism evidence="3 4">
    <name type="scientific">Oceanobacillus kapialis</name>
    <dbReference type="NCBI Taxonomy" id="481353"/>
    <lineage>
        <taxon>Bacteria</taxon>
        <taxon>Bacillati</taxon>
        <taxon>Bacillota</taxon>
        <taxon>Bacilli</taxon>
        <taxon>Bacillales</taxon>
        <taxon>Bacillaceae</taxon>
        <taxon>Oceanobacillus</taxon>
    </lineage>
</organism>
<evidence type="ECO:0000256" key="2">
    <source>
        <dbReference type="SAM" id="SignalP"/>
    </source>
</evidence>
<keyword evidence="2" id="KW-0732">Signal</keyword>
<comment type="caution">
    <text evidence="3">The sequence shown here is derived from an EMBL/GenBank/DDBJ whole genome shotgun (WGS) entry which is preliminary data.</text>
</comment>
<protein>
    <submittedName>
        <fullName evidence="3">Uncharacterized protein</fullName>
    </submittedName>
</protein>
<dbReference type="RefSeq" id="WP_379561218.1">
    <property type="nucleotide sequence ID" value="NZ_JBHUMX010000014.1"/>
</dbReference>
<feature type="region of interest" description="Disordered" evidence="1">
    <location>
        <begin position="24"/>
        <end position="77"/>
    </location>
</feature>
<dbReference type="EMBL" id="JBHUMX010000014">
    <property type="protein sequence ID" value="MFD2628504.1"/>
    <property type="molecule type" value="Genomic_DNA"/>
</dbReference>
<evidence type="ECO:0000256" key="1">
    <source>
        <dbReference type="SAM" id="MobiDB-lite"/>
    </source>
</evidence>